<reference evidence="2" key="2">
    <citation type="submission" date="2023-03" db="EMBL/GenBank/DDBJ databases">
        <authorList>
            <person name="Inwood S.N."/>
            <person name="Skelly J.G."/>
            <person name="Guhlin J."/>
            <person name="Harrop T.W.R."/>
            <person name="Goldson S.G."/>
            <person name="Dearden P.K."/>
        </authorList>
    </citation>
    <scope>NUCLEOTIDE SEQUENCE</scope>
    <source>
        <strain evidence="2">Irish</strain>
        <tissue evidence="2">Whole body</tissue>
    </source>
</reference>
<proteinExistence type="predicted"/>
<sequence>MANKIQELRKHKTENETKNNIKRIIHTSSPHISYANIVKNNNPSPIAQEARENKWINTQTNIAHQYRPRESSTTRQSTYPSTNSQNTQEHLSYNELLSLLNDFKNETEKTIIDNINKLQLQISSNTQLIKDLMDKTNYNRRHG</sequence>
<organism evidence="2 3">
    <name type="scientific">Microctonus aethiopoides</name>
    <dbReference type="NCBI Taxonomy" id="144406"/>
    <lineage>
        <taxon>Eukaryota</taxon>
        <taxon>Metazoa</taxon>
        <taxon>Ecdysozoa</taxon>
        <taxon>Arthropoda</taxon>
        <taxon>Hexapoda</taxon>
        <taxon>Insecta</taxon>
        <taxon>Pterygota</taxon>
        <taxon>Neoptera</taxon>
        <taxon>Endopterygota</taxon>
        <taxon>Hymenoptera</taxon>
        <taxon>Apocrita</taxon>
        <taxon>Ichneumonoidea</taxon>
        <taxon>Braconidae</taxon>
        <taxon>Euphorinae</taxon>
        <taxon>Microctonus</taxon>
    </lineage>
</organism>
<comment type="caution">
    <text evidence="2">The sequence shown here is derived from an EMBL/GenBank/DDBJ whole genome shotgun (WGS) entry which is preliminary data.</text>
</comment>
<dbReference type="AlphaFoldDB" id="A0AA39KLG0"/>
<evidence type="ECO:0000256" key="1">
    <source>
        <dbReference type="SAM" id="MobiDB-lite"/>
    </source>
</evidence>
<dbReference type="Proteomes" id="UP001168990">
    <property type="component" value="Unassembled WGS sequence"/>
</dbReference>
<accession>A0AA39KLG0</accession>
<feature type="compositionally biased region" description="Polar residues" evidence="1">
    <location>
        <begin position="73"/>
        <end position="89"/>
    </location>
</feature>
<name>A0AA39KLG0_9HYME</name>
<evidence type="ECO:0000313" key="3">
    <source>
        <dbReference type="Proteomes" id="UP001168990"/>
    </source>
</evidence>
<feature type="region of interest" description="Disordered" evidence="1">
    <location>
        <begin position="61"/>
        <end position="89"/>
    </location>
</feature>
<dbReference type="EMBL" id="JAQQBS010001422">
    <property type="protein sequence ID" value="KAK0165701.1"/>
    <property type="molecule type" value="Genomic_DNA"/>
</dbReference>
<keyword evidence="3" id="KW-1185">Reference proteome</keyword>
<gene>
    <name evidence="2" type="ORF">PV328_004200</name>
</gene>
<reference evidence="2" key="1">
    <citation type="journal article" date="2023" name="bioRxiv">
        <title>Scaffold-level genome assemblies of two parasitoid biocontrol wasps reveal the parthenogenesis mechanism and an associated novel virus.</title>
        <authorList>
            <person name="Inwood S."/>
            <person name="Skelly J."/>
            <person name="Guhlin J."/>
            <person name="Harrop T."/>
            <person name="Goldson S."/>
            <person name="Dearden P."/>
        </authorList>
    </citation>
    <scope>NUCLEOTIDE SEQUENCE</scope>
    <source>
        <strain evidence="2">Irish</strain>
        <tissue evidence="2">Whole body</tissue>
    </source>
</reference>
<evidence type="ECO:0000313" key="2">
    <source>
        <dbReference type="EMBL" id="KAK0165701.1"/>
    </source>
</evidence>
<protein>
    <submittedName>
        <fullName evidence="2">Uncharacterized protein</fullName>
    </submittedName>
</protein>